<dbReference type="STRING" id="1215343.B488_01480"/>
<dbReference type="AlphaFoldDB" id="L0EUT5"/>
<keyword evidence="10" id="KW-0665">Pyrimidine biosynthesis</keyword>
<comment type="similarity">
    <text evidence="5">Belongs to the dihydroorotate dehydrogenase family. Type 2 subfamily.</text>
</comment>
<dbReference type="PROSITE" id="PS00911">
    <property type="entry name" value="DHODEHASE_1"/>
    <property type="match status" value="1"/>
</dbReference>
<comment type="subcellular location">
    <subcellularLocation>
        <location evidence="3">Membrane</location>
    </subcellularLocation>
</comment>
<dbReference type="GO" id="GO:0005737">
    <property type="term" value="C:cytoplasm"/>
    <property type="evidence" value="ECO:0007669"/>
    <property type="project" value="InterPro"/>
</dbReference>
<sequence>MINFFKKKAYQSLFLLDPEVAHDLSILALKSGLTFTCSSNNDTRLNLTVAGINFPNPLGIAAGFDKNAEVPLQLLNLGFGFVEVGTLTPKPQYGNPRPRVFRLVKERAIINRLGFNNKGYDTAFLKLSKIKATSLIGINIGANKNSTDRIADYTLGIHRFYSVATYFTINISSPNTTDLRKLQERENLSKLLSSILKARHEEIEKTGKNIPIFLKISPDLTERELDDIAAEAIAYSIDGFIISNTTLSYDDLKNKVSSDTSGGLSGSPLFQKSTTVLAKMRKRVGPDMVIIGVGGISSAEDAIEKIKAGADLLQLYSAMIYEGPTLPQRILKALSLFLEKNKILHLREIRDSTTEYWSQKNL</sequence>
<keyword evidence="12" id="KW-0472">Membrane</keyword>
<protein>
    <recommendedName>
        <fullName evidence="7 14">Dihydroorotate dehydrogenase (quinone)</fullName>
        <ecNumber evidence="6 14">1.3.5.2</ecNumber>
    </recommendedName>
</protein>
<dbReference type="Proteomes" id="UP000010799">
    <property type="component" value="Chromosome"/>
</dbReference>
<dbReference type="SUPFAM" id="SSF51395">
    <property type="entry name" value="FMN-linked oxidoreductases"/>
    <property type="match status" value="1"/>
</dbReference>
<feature type="domain" description="Dihydroorotate dehydrogenase catalytic" evidence="15">
    <location>
        <begin position="45"/>
        <end position="335"/>
    </location>
</feature>
<keyword evidence="9" id="KW-0288">FMN</keyword>
<dbReference type="EMBL" id="CP003789">
    <property type="protein sequence ID" value="AGA64141.1"/>
    <property type="molecule type" value="Genomic_DNA"/>
</dbReference>
<dbReference type="GO" id="GO:0044205">
    <property type="term" value="P:'de novo' UMP biosynthetic process"/>
    <property type="evidence" value="ECO:0007669"/>
    <property type="project" value="UniProtKB-UniPathway"/>
</dbReference>
<evidence type="ECO:0000256" key="12">
    <source>
        <dbReference type="ARBA" id="ARBA00023136"/>
    </source>
</evidence>
<evidence type="ECO:0000256" key="11">
    <source>
        <dbReference type="ARBA" id="ARBA00023002"/>
    </source>
</evidence>
<comment type="cofactor">
    <cofactor evidence="1">
        <name>FMN</name>
        <dbReference type="ChEBI" id="CHEBI:58210"/>
    </cofactor>
</comment>
<evidence type="ECO:0000313" key="16">
    <source>
        <dbReference type="EMBL" id="AGA64141.1"/>
    </source>
</evidence>
<dbReference type="GO" id="GO:0016020">
    <property type="term" value="C:membrane"/>
    <property type="evidence" value="ECO:0007669"/>
    <property type="project" value="UniProtKB-SubCell"/>
</dbReference>
<dbReference type="InterPro" id="IPR001295">
    <property type="entry name" value="Dihydroorotate_DH_CS"/>
</dbReference>
<proteinExistence type="inferred from homology"/>
<dbReference type="NCBIfam" id="NF003652">
    <property type="entry name" value="PRK05286.2-5"/>
    <property type="match status" value="1"/>
</dbReference>
<evidence type="ECO:0000256" key="2">
    <source>
        <dbReference type="ARBA" id="ARBA00003125"/>
    </source>
</evidence>
<dbReference type="Gene3D" id="3.20.20.70">
    <property type="entry name" value="Aldolase class I"/>
    <property type="match status" value="1"/>
</dbReference>
<dbReference type="InterPro" id="IPR005719">
    <property type="entry name" value="Dihydroorotate_DH_2"/>
</dbReference>
<evidence type="ECO:0000256" key="4">
    <source>
        <dbReference type="ARBA" id="ARBA00005161"/>
    </source>
</evidence>
<evidence type="ECO:0000256" key="6">
    <source>
        <dbReference type="ARBA" id="ARBA00012791"/>
    </source>
</evidence>
<dbReference type="Pfam" id="PF01180">
    <property type="entry name" value="DHO_dh"/>
    <property type="match status" value="1"/>
</dbReference>
<evidence type="ECO:0000256" key="13">
    <source>
        <dbReference type="ARBA" id="ARBA00048639"/>
    </source>
</evidence>
<evidence type="ECO:0000313" key="17">
    <source>
        <dbReference type="Proteomes" id="UP000010799"/>
    </source>
</evidence>
<reference evidence="16 17" key="1">
    <citation type="journal article" date="2012" name="Stand. Genomic Sci.">
        <title>Complete genome sequence of Liberibacter crescens BT-1.</title>
        <authorList>
            <person name="Leonard M.T."/>
            <person name="Fagen J.R."/>
            <person name="Davis-Richardson A.G."/>
            <person name="Davis M.J."/>
            <person name="Triplett E.W."/>
        </authorList>
    </citation>
    <scope>NUCLEOTIDE SEQUENCE [LARGE SCALE GENOMIC DNA]</scope>
    <source>
        <strain evidence="16 17">BT-1</strain>
    </source>
</reference>
<dbReference type="CDD" id="cd04738">
    <property type="entry name" value="DHOD_2_like"/>
    <property type="match status" value="1"/>
</dbReference>
<dbReference type="UniPathway" id="UPA00070">
    <property type="reaction ID" value="UER00946"/>
</dbReference>
<dbReference type="InterPro" id="IPR005720">
    <property type="entry name" value="Dihydroorotate_DH_cat"/>
</dbReference>
<dbReference type="PANTHER" id="PTHR48109">
    <property type="entry name" value="DIHYDROOROTATE DEHYDROGENASE (QUINONE), MITOCHONDRIAL-RELATED"/>
    <property type="match status" value="1"/>
</dbReference>
<evidence type="ECO:0000256" key="1">
    <source>
        <dbReference type="ARBA" id="ARBA00001917"/>
    </source>
</evidence>
<dbReference type="InterPro" id="IPR013785">
    <property type="entry name" value="Aldolase_TIM"/>
</dbReference>
<organism evidence="16 17">
    <name type="scientific">Liberibacter crescens (strain BT-1)</name>
    <dbReference type="NCBI Taxonomy" id="1215343"/>
    <lineage>
        <taxon>Bacteria</taxon>
        <taxon>Pseudomonadati</taxon>
        <taxon>Pseudomonadota</taxon>
        <taxon>Alphaproteobacteria</taxon>
        <taxon>Hyphomicrobiales</taxon>
        <taxon>Rhizobiaceae</taxon>
        <taxon>Liberibacter</taxon>
    </lineage>
</organism>
<name>L0EUT5_LIBCB</name>
<dbReference type="KEGG" id="lcc:B488_01480"/>
<evidence type="ECO:0000256" key="14">
    <source>
        <dbReference type="NCBIfam" id="TIGR01036"/>
    </source>
</evidence>
<dbReference type="EC" id="1.3.5.2" evidence="6 14"/>
<comment type="pathway">
    <text evidence="4">Pyrimidine metabolism; UMP biosynthesis via de novo pathway; orotate from (S)-dihydroorotate (quinone route): step 1/1.</text>
</comment>
<dbReference type="GO" id="GO:0106430">
    <property type="term" value="F:dihydroorotate dehydrogenase (quinone) activity"/>
    <property type="evidence" value="ECO:0007669"/>
    <property type="project" value="UniProtKB-EC"/>
</dbReference>
<evidence type="ECO:0000256" key="5">
    <source>
        <dbReference type="ARBA" id="ARBA00005359"/>
    </source>
</evidence>
<evidence type="ECO:0000259" key="15">
    <source>
        <dbReference type="Pfam" id="PF01180"/>
    </source>
</evidence>
<dbReference type="GO" id="GO:0006207">
    <property type="term" value="P:'de novo' pyrimidine nucleobase biosynthetic process"/>
    <property type="evidence" value="ECO:0007669"/>
    <property type="project" value="UniProtKB-UniRule"/>
</dbReference>
<dbReference type="PROSITE" id="PS00912">
    <property type="entry name" value="DHODEHASE_2"/>
    <property type="match status" value="1"/>
</dbReference>
<gene>
    <name evidence="16" type="ordered locus">B488_01480</name>
</gene>
<dbReference type="NCBIfam" id="NF003645">
    <property type="entry name" value="PRK05286.1-2"/>
    <property type="match status" value="1"/>
</dbReference>
<dbReference type="HOGENOM" id="CLU_013640_2_1_5"/>
<comment type="function">
    <text evidence="2">Catalyzes the conversion of dihydroorotate to orotate with quinone as electron acceptor.</text>
</comment>
<dbReference type="InterPro" id="IPR050074">
    <property type="entry name" value="DHO_dehydrogenase"/>
</dbReference>
<dbReference type="PATRIC" id="fig|1215343.11.peg.155"/>
<evidence type="ECO:0000256" key="9">
    <source>
        <dbReference type="ARBA" id="ARBA00022643"/>
    </source>
</evidence>
<dbReference type="NCBIfam" id="TIGR01036">
    <property type="entry name" value="pyrD_sub2"/>
    <property type="match status" value="1"/>
</dbReference>
<evidence type="ECO:0000256" key="10">
    <source>
        <dbReference type="ARBA" id="ARBA00022975"/>
    </source>
</evidence>
<keyword evidence="8" id="KW-0285">Flavoprotein</keyword>
<dbReference type="RefSeq" id="WP_015272568.1">
    <property type="nucleotide sequence ID" value="NC_019907.1"/>
</dbReference>
<dbReference type="eggNOG" id="COG0167">
    <property type="taxonomic scope" value="Bacteria"/>
</dbReference>
<accession>L0EUT5</accession>
<evidence type="ECO:0000256" key="3">
    <source>
        <dbReference type="ARBA" id="ARBA00004370"/>
    </source>
</evidence>
<dbReference type="PANTHER" id="PTHR48109:SF4">
    <property type="entry name" value="DIHYDROOROTATE DEHYDROGENASE (QUINONE), MITOCHONDRIAL"/>
    <property type="match status" value="1"/>
</dbReference>
<evidence type="ECO:0000256" key="8">
    <source>
        <dbReference type="ARBA" id="ARBA00022630"/>
    </source>
</evidence>
<keyword evidence="17" id="KW-1185">Reference proteome</keyword>
<keyword evidence="11 16" id="KW-0560">Oxidoreductase</keyword>
<evidence type="ECO:0000256" key="7">
    <source>
        <dbReference type="ARBA" id="ARBA00018366"/>
    </source>
</evidence>
<comment type="catalytic activity">
    <reaction evidence="13">
        <text>(S)-dihydroorotate + a quinone = orotate + a quinol</text>
        <dbReference type="Rhea" id="RHEA:30187"/>
        <dbReference type="ChEBI" id="CHEBI:24646"/>
        <dbReference type="ChEBI" id="CHEBI:30839"/>
        <dbReference type="ChEBI" id="CHEBI:30864"/>
        <dbReference type="ChEBI" id="CHEBI:132124"/>
        <dbReference type="EC" id="1.3.5.2"/>
    </reaction>
</comment>